<dbReference type="PANTHER" id="PTHR43304:SF1">
    <property type="entry name" value="PAC DOMAIN-CONTAINING PROTEIN"/>
    <property type="match status" value="1"/>
</dbReference>
<dbReference type="InterPro" id="IPR035965">
    <property type="entry name" value="PAS-like_dom_sf"/>
</dbReference>
<dbReference type="InterPro" id="IPR052162">
    <property type="entry name" value="Sensor_kinase/Photoreceptor"/>
</dbReference>
<proteinExistence type="predicted"/>
<keyword evidence="3" id="KW-0597">Phosphoprotein</keyword>
<dbReference type="Pfam" id="PF08447">
    <property type="entry name" value="PAS_3"/>
    <property type="match status" value="1"/>
</dbReference>
<organism evidence="9 10">
    <name type="scientific">Thiovibrio frasassiensis</name>
    <dbReference type="NCBI Taxonomy" id="2984131"/>
    <lineage>
        <taxon>Bacteria</taxon>
        <taxon>Pseudomonadati</taxon>
        <taxon>Thermodesulfobacteriota</taxon>
        <taxon>Desulfobulbia</taxon>
        <taxon>Desulfobulbales</taxon>
        <taxon>Thiovibrionaceae</taxon>
        <taxon>Thiovibrio</taxon>
    </lineage>
</organism>
<dbReference type="PANTHER" id="PTHR43304">
    <property type="entry name" value="PHYTOCHROME-LIKE PROTEIN CPH1"/>
    <property type="match status" value="1"/>
</dbReference>
<evidence type="ECO:0000313" key="9">
    <source>
        <dbReference type="EMBL" id="MDG4476352.1"/>
    </source>
</evidence>
<keyword evidence="4" id="KW-0808">Transferase</keyword>
<dbReference type="AlphaFoldDB" id="A0A9X4MGT4"/>
<dbReference type="SUPFAM" id="SSF55874">
    <property type="entry name" value="ATPase domain of HSP90 chaperone/DNA topoisomerase II/histidine kinase"/>
    <property type="match status" value="1"/>
</dbReference>
<dbReference type="InterPro" id="IPR013655">
    <property type="entry name" value="PAS_fold_3"/>
</dbReference>
<dbReference type="InterPro" id="IPR003661">
    <property type="entry name" value="HisK_dim/P_dom"/>
</dbReference>
<name>A0A9X4MGT4_9BACT</name>
<feature type="domain" description="PAS" evidence="8">
    <location>
        <begin position="296"/>
        <end position="366"/>
    </location>
</feature>
<reference evidence="9" key="1">
    <citation type="journal article" date="2022" name="bioRxiv">
        <title>Thiovibrio frasassiensisgen. nov., sp. nov., an autotrophic, elemental sulfur disproportionating bacterium isolated from sulfidic karst sediment, and proposal of Thiovibrionaceae fam. nov.</title>
        <authorList>
            <person name="Aronson H."/>
            <person name="Thomas C."/>
            <person name="Bhattacharyya M."/>
            <person name="Eckstein S."/>
            <person name="Jensen S."/>
            <person name="Barco R."/>
            <person name="Macalady J."/>
            <person name="Amend J."/>
        </authorList>
    </citation>
    <scope>NUCLEOTIDE SEQUENCE</scope>
    <source>
        <strain evidence="9">RS19-109</strain>
    </source>
</reference>
<dbReference type="Gene3D" id="1.10.287.130">
    <property type="match status" value="1"/>
</dbReference>
<comment type="caution">
    <text evidence="9">The sequence shown here is derived from an EMBL/GenBank/DDBJ whole genome shotgun (WGS) entry which is preliminary data.</text>
</comment>
<gene>
    <name evidence="9" type="ORF">OLX77_09300</name>
</gene>
<evidence type="ECO:0000313" key="10">
    <source>
        <dbReference type="Proteomes" id="UP001154240"/>
    </source>
</evidence>
<evidence type="ECO:0000256" key="1">
    <source>
        <dbReference type="ARBA" id="ARBA00000085"/>
    </source>
</evidence>
<evidence type="ECO:0000256" key="2">
    <source>
        <dbReference type="ARBA" id="ARBA00012438"/>
    </source>
</evidence>
<dbReference type="GO" id="GO:0000155">
    <property type="term" value="F:phosphorelay sensor kinase activity"/>
    <property type="evidence" value="ECO:0007669"/>
    <property type="project" value="InterPro"/>
</dbReference>
<feature type="domain" description="Histidine kinase" evidence="7">
    <location>
        <begin position="472"/>
        <end position="687"/>
    </location>
</feature>
<dbReference type="InterPro" id="IPR036097">
    <property type="entry name" value="HisK_dim/P_sf"/>
</dbReference>
<evidence type="ECO:0000256" key="3">
    <source>
        <dbReference type="ARBA" id="ARBA00022553"/>
    </source>
</evidence>
<dbReference type="CDD" id="cd00130">
    <property type="entry name" value="PAS"/>
    <property type="match status" value="1"/>
</dbReference>
<evidence type="ECO:0000259" key="8">
    <source>
        <dbReference type="PROSITE" id="PS50112"/>
    </source>
</evidence>
<protein>
    <recommendedName>
        <fullName evidence="2">histidine kinase</fullName>
        <ecNumber evidence="2">2.7.13.3</ecNumber>
    </recommendedName>
</protein>
<dbReference type="Proteomes" id="UP001154240">
    <property type="component" value="Unassembled WGS sequence"/>
</dbReference>
<comment type="catalytic activity">
    <reaction evidence="1">
        <text>ATP + protein L-histidine = ADP + protein N-phospho-L-histidine.</text>
        <dbReference type="EC" id="2.7.13.3"/>
    </reaction>
</comment>
<dbReference type="PROSITE" id="PS50109">
    <property type="entry name" value="HIS_KIN"/>
    <property type="match status" value="1"/>
</dbReference>
<dbReference type="Gene3D" id="3.30.450.20">
    <property type="entry name" value="PAS domain"/>
    <property type="match status" value="2"/>
</dbReference>
<evidence type="ECO:0000256" key="6">
    <source>
        <dbReference type="SAM" id="Coils"/>
    </source>
</evidence>
<sequence length="688" mass="77248">MAKGKLLGKNLGLLLNDGQGLREAFAHEVQQTGYAQYFALQEDGWRLFVSRLTEGLADFLQAPALAGKEGSKAPGQGSPDCANALTLDIPTALAREAVQLFRQDGLPFAVFFSLLKCLHRTVLNDPTLPPLPQSHSVLFFDLLETAAADCWLKEEGLAAQRRLREAKHFILNEKRRYATIFHRMAEPACIVDQQGCLLDVNAAFAEFFKEGGERLLGKSCLQLFGVQACKACLLEKNLAEHGSFANIEVNLPVADEIRTVLISGASLGRVRGVPGGIVILQDISAQRQTAQALQESEEQFRSLVENVPDVTWQADAEGTLLYLSPNIKRICGFTPTELLGRSRLDRVHPEDVEEVRKRYHRLFAKGRDFSFRYRFRHKNGKWLWVHDRARVAGTYATGVFSDVTKLRKMEDELKEYRAWLEDMVEERTQEAEAVNRQLLLEVAERQQAQQQLELLAASLKRSNAELEQFAHVASHDMKEPLLLIVAFVERLQARWPEKFDGKAGEYLARILRAARQLQELVDDILHLSKVRTCDRPFGVVELDDLLREVLGDFEERISQVEGNVCVDGLVAVVGDKTQLRQLFQNLIANALKYRQKNLSPVIAVKGRTLPGKIYEITVQDNGIGFEEKHAERIFQPFVRLHGRNEYEGTGIGLATCEKIVARHRGKITAKSTPGEGSIFIIQLPLGPS</sequence>
<evidence type="ECO:0000256" key="4">
    <source>
        <dbReference type="ARBA" id="ARBA00022679"/>
    </source>
</evidence>
<dbReference type="CDD" id="cd00082">
    <property type="entry name" value="HisKA"/>
    <property type="match status" value="1"/>
</dbReference>
<dbReference type="InterPro" id="IPR005467">
    <property type="entry name" value="His_kinase_dom"/>
</dbReference>
<dbReference type="InterPro" id="IPR013656">
    <property type="entry name" value="PAS_4"/>
</dbReference>
<dbReference type="InterPro" id="IPR000014">
    <property type="entry name" value="PAS"/>
</dbReference>
<dbReference type="EMBL" id="JAPHEH010000001">
    <property type="protein sequence ID" value="MDG4476352.1"/>
    <property type="molecule type" value="Genomic_DNA"/>
</dbReference>
<evidence type="ECO:0000259" key="7">
    <source>
        <dbReference type="PROSITE" id="PS50109"/>
    </source>
</evidence>
<keyword evidence="5" id="KW-0418">Kinase</keyword>
<dbReference type="SMART" id="SM00388">
    <property type="entry name" value="HisKA"/>
    <property type="match status" value="1"/>
</dbReference>
<dbReference type="InterPro" id="IPR036890">
    <property type="entry name" value="HATPase_C_sf"/>
</dbReference>
<reference evidence="9" key="2">
    <citation type="submission" date="2022-10" db="EMBL/GenBank/DDBJ databases">
        <authorList>
            <person name="Aronson H.S."/>
        </authorList>
    </citation>
    <scope>NUCLEOTIDE SEQUENCE</scope>
    <source>
        <strain evidence="9">RS19-109</strain>
    </source>
</reference>
<evidence type="ECO:0000256" key="5">
    <source>
        <dbReference type="ARBA" id="ARBA00022777"/>
    </source>
</evidence>
<dbReference type="SUPFAM" id="SSF55785">
    <property type="entry name" value="PYP-like sensor domain (PAS domain)"/>
    <property type="match status" value="2"/>
</dbReference>
<keyword evidence="6" id="KW-0175">Coiled coil</keyword>
<dbReference type="Pfam" id="PF00512">
    <property type="entry name" value="HisKA"/>
    <property type="match status" value="1"/>
</dbReference>
<accession>A0A9X4MGT4</accession>
<dbReference type="SMART" id="SM00091">
    <property type="entry name" value="PAS"/>
    <property type="match status" value="2"/>
</dbReference>
<dbReference type="PRINTS" id="PR00344">
    <property type="entry name" value="BCTRLSENSOR"/>
</dbReference>
<dbReference type="InterPro" id="IPR004358">
    <property type="entry name" value="Sig_transdc_His_kin-like_C"/>
</dbReference>
<dbReference type="PROSITE" id="PS50112">
    <property type="entry name" value="PAS"/>
    <property type="match status" value="1"/>
</dbReference>
<dbReference type="Gene3D" id="3.30.565.10">
    <property type="entry name" value="Histidine kinase-like ATPase, C-terminal domain"/>
    <property type="match status" value="1"/>
</dbReference>
<dbReference type="EC" id="2.7.13.3" evidence="2"/>
<dbReference type="Pfam" id="PF02518">
    <property type="entry name" value="HATPase_c"/>
    <property type="match status" value="1"/>
</dbReference>
<dbReference type="RefSeq" id="WP_307633320.1">
    <property type="nucleotide sequence ID" value="NZ_JAPHEH010000001.1"/>
</dbReference>
<dbReference type="Pfam" id="PF08448">
    <property type="entry name" value="PAS_4"/>
    <property type="match status" value="1"/>
</dbReference>
<dbReference type="SMART" id="SM00387">
    <property type="entry name" value="HATPase_c"/>
    <property type="match status" value="1"/>
</dbReference>
<dbReference type="SUPFAM" id="SSF47384">
    <property type="entry name" value="Homodimeric domain of signal transducing histidine kinase"/>
    <property type="match status" value="1"/>
</dbReference>
<dbReference type="InterPro" id="IPR003594">
    <property type="entry name" value="HATPase_dom"/>
</dbReference>
<feature type="coiled-coil region" evidence="6">
    <location>
        <begin position="406"/>
        <end position="465"/>
    </location>
</feature>
<keyword evidence="10" id="KW-1185">Reference proteome</keyword>
<dbReference type="FunFam" id="3.30.565.10:FF:000006">
    <property type="entry name" value="Sensor histidine kinase WalK"/>
    <property type="match status" value="1"/>
</dbReference>
<dbReference type="NCBIfam" id="TIGR00229">
    <property type="entry name" value="sensory_box"/>
    <property type="match status" value="2"/>
</dbReference>